<keyword evidence="4" id="KW-0410">Iron transport</keyword>
<dbReference type="InterPro" id="IPR012910">
    <property type="entry name" value="Plug_dom"/>
</dbReference>
<keyword evidence="5 11" id="KW-0812">Transmembrane</keyword>
<evidence type="ECO:0000256" key="13">
    <source>
        <dbReference type="SAM" id="SignalP"/>
    </source>
</evidence>
<evidence type="ECO:0000259" key="15">
    <source>
        <dbReference type="Pfam" id="PF07715"/>
    </source>
</evidence>
<feature type="chain" id="PRO_5038114733" evidence="13">
    <location>
        <begin position="28"/>
        <end position="832"/>
    </location>
</feature>
<feature type="domain" description="TonB-dependent receptor plug" evidence="15">
    <location>
        <begin position="84"/>
        <end position="189"/>
    </location>
</feature>
<dbReference type="PANTHER" id="PTHR32552:SF81">
    <property type="entry name" value="TONB-DEPENDENT OUTER MEMBRANE RECEPTOR"/>
    <property type="match status" value="1"/>
</dbReference>
<name>A0A969WDS5_9GAMM</name>
<evidence type="ECO:0000313" key="16">
    <source>
        <dbReference type="EMBL" id="NKF23536.1"/>
    </source>
</evidence>
<dbReference type="EMBL" id="JAAVXB010000008">
    <property type="protein sequence ID" value="NKF23536.1"/>
    <property type="molecule type" value="Genomic_DNA"/>
</dbReference>
<dbReference type="SUPFAM" id="SSF56935">
    <property type="entry name" value="Porins"/>
    <property type="match status" value="1"/>
</dbReference>
<evidence type="ECO:0000256" key="7">
    <source>
        <dbReference type="ARBA" id="ARBA00023065"/>
    </source>
</evidence>
<keyword evidence="13" id="KW-0732">Signal</keyword>
<evidence type="ECO:0000259" key="14">
    <source>
        <dbReference type="Pfam" id="PF00593"/>
    </source>
</evidence>
<evidence type="ECO:0000256" key="5">
    <source>
        <dbReference type="ARBA" id="ARBA00022692"/>
    </source>
</evidence>
<dbReference type="InterPro" id="IPR000531">
    <property type="entry name" value="Beta-barrel_TonB"/>
</dbReference>
<evidence type="ECO:0000256" key="6">
    <source>
        <dbReference type="ARBA" id="ARBA00023004"/>
    </source>
</evidence>
<keyword evidence="10 11" id="KW-0998">Cell outer membrane</keyword>
<gene>
    <name evidence="16" type="ORF">G7Y82_14545</name>
</gene>
<comment type="similarity">
    <text evidence="11 12">Belongs to the TonB-dependent receptor family.</text>
</comment>
<dbReference type="RefSeq" id="WP_168148858.1">
    <property type="nucleotide sequence ID" value="NZ_JAAVXB010000008.1"/>
</dbReference>
<evidence type="ECO:0000256" key="4">
    <source>
        <dbReference type="ARBA" id="ARBA00022496"/>
    </source>
</evidence>
<evidence type="ECO:0000313" key="17">
    <source>
        <dbReference type="Proteomes" id="UP000653472"/>
    </source>
</evidence>
<evidence type="ECO:0000256" key="3">
    <source>
        <dbReference type="ARBA" id="ARBA00022452"/>
    </source>
</evidence>
<evidence type="ECO:0000256" key="2">
    <source>
        <dbReference type="ARBA" id="ARBA00022448"/>
    </source>
</evidence>
<dbReference type="Pfam" id="PF07715">
    <property type="entry name" value="Plug"/>
    <property type="match status" value="1"/>
</dbReference>
<keyword evidence="16" id="KW-0675">Receptor</keyword>
<evidence type="ECO:0000256" key="1">
    <source>
        <dbReference type="ARBA" id="ARBA00004571"/>
    </source>
</evidence>
<dbReference type="InterPro" id="IPR039426">
    <property type="entry name" value="TonB-dep_rcpt-like"/>
</dbReference>
<sequence length="832" mass="91064">MKQMRWAAGLGYAVALGTLGTIPLSVAQTSAGTEGGGTATSEPAATLSTIAVPAESPPPIDASSTSGGQLSEVIVTAQKRSQNLQDVPLSVTAISAKDLRQQNITDSRQLADYAPNLQITSSPGFNFIRMRGVGSEYNRGVEQSVGIVIDDVSYGRPSYLNMGYLDLSSVEVLRGPQGTLFGKNAPAGVVHFHTADPNDTPELDTELATNNDHLHRIESVLNGPIIGDRLLDGRLAFLRESRIGDIYNTTQQRRVDDLDNTDARLKLLSQPGNFRVLASFDYMHAAQHGPGLQLYRVTPRALAAMQVYDPETTADISDQRNHEDIRGEVRRRSLDGTLNASWDSRHNFEIRNIFNAAYMRETTTFDPDFSPIAFLKVDNNEDYHQISNELRFSSTDRGPLEWVAGLFYYRTHVVSPFILYDYLQLPEIIGITGAVESSLDFNCSNPLLPCWTDQTAVSTAAATEARARQQATGTPLLEHDTHLFDQSSNSYAGFGQFTWHVTKKVALTAGARYTVEIKKLDFSNEIYNDTTGGTGVVSAGNPTGAVIIPVIQQGAEDFSQTASRRETDFSPKFSAQYYFTDHVNVYATFAKGFKSGGYNAQALNAQQLEYGPESSLTYEAGLRSKVLGGALRFNLSGFYTDYRNLQISSPTGVGFTVGNVPKAHTSGVELDAGLALSRWLILNGTGAYTVAAYDDFKSGPCPTTMPNGSICDLTGRTMPYVPRWSWTQNVVTHVPVFGDYSLEGVFTAVYSTSQYTQTNLDPVDRRPAGFMLRAGLGLADAERRYALTFFVDNIANRAMPAASTAIATFSQSHYAGVMPLRTYELKFKLMWF</sequence>
<protein>
    <submittedName>
        <fullName evidence="16">TonB-dependent receptor</fullName>
    </submittedName>
</protein>
<accession>A0A969WDS5</accession>
<keyword evidence="6" id="KW-0408">Iron</keyword>
<evidence type="ECO:0000256" key="12">
    <source>
        <dbReference type="RuleBase" id="RU003357"/>
    </source>
</evidence>
<dbReference type="Gene3D" id="2.40.170.20">
    <property type="entry name" value="TonB-dependent receptor, beta-barrel domain"/>
    <property type="match status" value="2"/>
</dbReference>
<keyword evidence="3 11" id="KW-1134">Transmembrane beta strand</keyword>
<dbReference type="PANTHER" id="PTHR32552">
    <property type="entry name" value="FERRICHROME IRON RECEPTOR-RELATED"/>
    <property type="match status" value="1"/>
</dbReference>
<feature type="signal peptide" evidence="13">
    <location>
        <begin position="1"/>
        <end position="27"/>
    </location>
</feature>
<keyword evidence="8 12" id="KW-0798">TonB box</keyword>
<evidence type="ECO:0000256" key="10">
    <source>
        <dbReference type="ARBA" id="ARBA00023237"/>
    </source>
</evidence>
<evidence type="ECO:0000256" key="8">
    <source>
        <dbReference type="ARBA" id="ARBA00023077"/>
    </source>
</evidence>
<organism evidence="16 17">
    <name type="scientific">Solimonas marina</name>
    <dbReference type="NCBI Taxonomy" id="2714601"/>
    <lineage>
        <taxon>Bacteria</taxon>
        <taxon>Pseudomonadati</taxon>
        <taxon>Pseudomonadota</taxon>
        <taxon>Gammaproteobacteria</taxon>
        <taxon>Nevskiales</taxon>
        <taxon>Nevskiaceae</taxon>
        <taxon>Solimonas</taxon>
    </lineage>
</organism>
<evidence type="ECO:0000256" key="11">
    <source>
        <dbReference type="PROSITE-ProRule" id="PRU01360"/>
    </source>
</evidence>
<proteinExistence type="inferred from homology"/>
<reference evidence="16" key="1">
    <citation type="submission" date="2020-03" db="EMBL/GenBank/DDBJ databases">
        <title>Solimonas marina sp. nov., isolated from deep seawater of the Pacific Ocean.</title>
        <authorList>
            <person name="Liu X."/>
            <person name="Lai Q."/>
            <person name="Sun F."/>
            <person name="Gai Y."/>
            <person name="Li G."/>
            <person name="Shao Z."/>
        </authorList>
    </citation>
    <scope>NUCLEOTIDE SEQUENCE</scope>
    <source>
        <strain evidence="16">C16B3</strain>
    </source>
</reference>
<keyword evidence="9 11" id="KW-0472">Membrane</keyword>
<keyword evidence="7" id="KW-0406">Ion transport</keyword>
<feature type="domain" description="TonB-dependent receptor-like beta-barrel" evidence="14">
    <location>
        <begin position="313"/>
        <end position="794"/>
    </location>
</feature>
<dbReference type="PROSITE" id="PS52016">
    <property type="entry name" value="TONB_DEPENDENT_REC_3"/>
    <property type="match status" value="1"/>
</dbReference>
<dbReference type="InterPro" id="IPR036942">
    <property type="entry name" value="Beta-barrel_TonB_sf"/>
</dbReference>
<dbReference type="GO" id="GO:0009279">
    <property type="term" value="C:cell outer membrane"/>
    <property type="evidence" value="ECO:0007669"/>
    <property type="project" value="UniProtKB-SubCell"/>
</dbReference>
<dbReference type="AlphaFoldDB" id="A0A969WDS5"/>
<comment type="subcellular location">
    <subcellularLocation>
        <location evidence="1 11">Cell outer membrane</location>
        <topology evidence="1 11">Multi-pass membrane protein</topology>
    </subcellularLocation>
</comment>
<dbReference type="Pfam" id="PF00593">
    <property type="entry name" value="TonB_dep_Rec_b-barrel"/>
    <property type="match status" value="1"/>
</dbReference>
<dbReference type="Proteomes" id="UP000653472">
    <property type="component" value="Unassembled WGS sequence"/>
</dbReference>
<dbReference type="GO" id="GO:0006826">
    <property type="term" value="P:iron ion transport"/>
    <property type="evidence" value="ECO:0007669"/>
    <property type="project" value="UniProtKB-KW"/>
</dbReference>
<keyword evidence="2 11" id="KW-0813">Transport</keyword>
<evidence type="ECO:0000256" key="9">
    <source>
        <dbReference type="ARBA" id="ARBA00023136"/>
    </source>
</evidence>
<comment type="caution">
    <text evidence="16">The sequence shown here is derived from an EMBL/GenBank/DDBJ whole genome shotgun (WGS) entry which is preliminary data.</text>
</comment>
<keyword evidence="17" id="KW-1185">Reference proteome</keyword>